<sequence>MTLGTVMVLFAVHLLWWTNHAARAQAQDEVQRLEQQWSHPEPAAPGPAGEPYEAGPGGEGQPRRAGDRAGDVPSPGVPADVAGQRAPARSRSFAILRIPRLNLTVPVAEGVDKHRVLDRGFVGHYPGAALPGQIGNVALAAHRNTHGEPFRHLDRVRPGDTVTLTTADGDFRYRVDSVLPRTSPDDSDTIQPVPTTAYGAGRTKAGGTKKAGYDRPGRYITLTTCTPEYTSRYRLVVWGRLLES</sequence>
<accession>A0A2T7T6J5</accession>
<feature type="region of interest" description="Disordered" evidence="3">
    <location>
        <begin position="28"/>
        <end position="85"/>
    </location>
</feature>
<evidence type="ECO:0000313" key="6">
    <source>
        <dbReference type="Proteomes" id="UP000245992"/>
    </source>
</evidence>
<feature type="chain" id="PRO_5039428407" description="Sortase" evidence="4">
    <location>
        <begin position="22"/>
        <end position="244"/>
    </location>
</feature>
<evidence type="ECO:0000256" key="4">
    <source>
        <dbReference type="SAM" id="SignalP"/>
    </source>
</evidence>
<feature type="compositionally biased region" description="Basic and acidic residues" evidence="3">
    <location>
        <begin position="61"/>
        <end position="70"/>
    </location>
</feature>
<dbReference type="NCBIfam" id="TIGR01076">
    <property type="entry name" value="sortase_fam"/>
    <property type="match status" value="1"/>
</dbReference>
<dbReference type="InterPro" id="IPR042003">
    <property type="entry name" value="Sortase_E"/>
</dbReference>
<feature type="active site" description="Acyl-thioester intermediate" evidence="2">
    <location>
        <position position="225"/>
    </location>
</feature>
<feature type="region of interest" description="Disordered" evidence="3">
    <location>
        <begin position="180"/>
        <end position="210"/>
    </location>
</feature>
<feature type="compositionally biased region" description="Low complexity" evidence="3">
    <location>
        <begin position="195"/>
        <end position="210"/>
    </location>
</feature>
<evidence type="ECO:0000256" key="1">
    <source>
        <dbReference type="ARBA" id="ARBA00022801"/>
    </source>
</evidence>
<evidence type="ECO:0008006" key="7">
    <source>
        <dbReference type="Google" id="ProtNLM"/>
    </source>
</evidence>
<proteinExistence type="predicted"/>
<keyword evidence="4" id="KW-0732">Signal</keyword>
<feature type="active site" description="Proton donor/acceptor" evidence="2">
    <location>
        <position position="142"/>
    </location>
</feature>
<dbReference type="GO" id="GO:0016787">
    <property type="term" value="F:hydrolase activity"/>
    <property type="evidence" value="ECO:0007669"/>
    <property type="project" value="UniProtKB-KW"/>
</dbReference>
<dbReference type="Pfam" id="PF04203">
    <property type="entry name" value="Sortase"/>
    <property type="match status" value="1"/>
</dbReference>
<gene>
    <name evidence="5" type="ORF">Y717_24290</name>
</gene>
<dbReference type="InterPro" id="IPR053465">
    <property type="entry name" value="Sortase_Class_E"/>
</dbReference>
<evidence type="ECO:0000256" key="3">
    <source>
        <dbReference type="SAM" id="MobiDB-lite"/>
    </source>
</evidence>
<dbReference type="InterPro" id="IPR005754">
    <property type="entry name" value="Sortase"/>
</dbReference>
<evidence type="ECO:0000256" key="2">
    <source>
        <dbReference type="PIRSR" id="PIRSR605754-1"/>
    </source>
</evidence>
<reference evidence="5 6" key="1">
    <citation type="submission" date="2013-12" db="EMBL/GenBank/DDBJ databases">
        <title>Annotated genome of Streptomyces scopuliridis.</title>
        <authorList>
            <person name="Olson J.B."/>
        </authorList>
    </citation>
    <scope>NUCLEOTIDE SEQUENCE [LARGE SCALE GENOMIC DNA]</scope>
    <source>
        <strain evidence="5 6">RB72</strain>
    </source>
</reference>
<protein>
    <recommendedName>
        <fullName evidence="7">Sortase</fullName>
    </recommendedName>
</protein>
<organism evidence="5 6">
    <name type="scientific">Streptomyces scopuliridis RB72</name>
    <dbReference type="NCBI Taxonomy" id="1440053"/>
    <lineage>
        <taxon>Bacteria</taxon>
        <taxon>Bacillati</taxon>
        <taxon>Actinomycetota</taxon>
        <taxon>Actinomycetes</taxon>
        <taxon>Kitasatosporales</taxon>
        <taxon>Streptomycetaceae</taxon>
        <taxon>Streptomyces</taxon>
    </lineage>
</organism>
<dbReference type="AlphaFoldDB" id="A0A2T7T6J5"/>
<dbReference type="STRING" id="1440053.GCA_000718095_01226"/>
<dbReference type="EMBL" id="AZSP01000172">
    <property type="protein sequence ID" value="PVE10790.1"/>
    <property type="molecule type" value="Genomic_DNA"/>
</dbReference>
<keyword evidence="1" id="KW-0378">Hydrolase</keyword>
<dbReference type="InterPro" id="IPR023365">
    <property type="entry name" value="Sortase_dom-sf"/>
</dbReference>
<dbReference type="NCBIfam" id="NF033747">
    <property type="entry name" value="class_E_sortase"/>
    <property type="match status" value="1"/>
</dbReference>
<dbReference type="Gene3D" id="2.40.260.10">
    <property type="entry name" value="Sortase"/>
    <property type="match status" value="1"/>
</dbReference>
<feature type="signal peptide" evidence="4">
    <location>
        <begin position="1"/>
        <end position="21"/>
    </location>
</feature>
<dbReference type="OrthoDB" id="5242879at2"/>
<dbReference type="SUPFAM" id="SSF63817">
    <property type="entry name" value="Sortase"/>
    <property type="match status" value="1"/>
</dbReference>
<dbReference type="CDD" id="cd05830">
    <property type="entry name" value="Sortase_E"/>
    <property type="match status" value="1"/>
</dbReference>
<comment type="caution">
    <text evidence="5">The sequence shown here is derived from an EMBL/GenBank/DDBJ whole genome shotgun (WGS) entry which is preliminary data.</text>
</comment>
<name>A0A2T7T6J5_9ACTN</name>
<keyword evidence="6" id="KW-1185">Reference proteome</keyword>
<dbReference type="Proteomes" id="UP000245992">
    <property type="component" value="Unassembled WGS sequence"/>
</dbReference>
<evidence type="ECO:0000313" key="5">
    <source>
        <dbReference type="EMBL" id="PVE10790.1"/>
    </source>
</evidence>